<feature type="repeat" description="TPR" evidence="1">
    <location>
        <begin position="356"/>
        <end position="389"/>
    </location>
</feature>
<dbReference type="EMBL" id="SACK01000002">
    <property type="protein sequence ID" value="RVU01211.1"/>
    <property type="molecule type" value="Genomic_DNA"/>
</dbReference>
<name>A0A3S2VN12_9SPHI</name>
<evidence type="ECO:0000256" key="1">
    <source>
        <dbReference type="PROSITE-ProRule" id="PRU00339"/>
    </source>
</evidence>
<sequence>MAIHLFKQLSLLLFLISLSLKSSALDIYLSKNTSIVTVGSTAVHISSTKIGAVEKANGRAKLVTKGFFGQIYELSGVYFDVMESGTIVSVFVCFKPESVSMDIVPGDEREQSLTKVFTGKVWCDGLELRQGVASGQIKMRVKEFESAIENDEKFGGETTFSIPGKNVYQAFYGTNIISYDLQNDEPAKLMVSKGNRSDIAVHTAAARKLIDAGDSQRAVSMIKEMMSGQGVQSPFYIYCAELQATELLKLNKSLEALNLLNKIFTIEALNEVKNIRYTEENCSTYSCFLVHALRVRAFVHYNFQQHADALRDADLAFSSFPDHMLAQVAVNSAFQEKNYQKAIFYGNWLIKNYKENNCYVIVAYSAFNSGDYSAAINAFSKAIQFEPNAKIRAEYYYGRAYATALQSENNNALNTEAKKLICEDLVLARRNGLATSDLDKLSSKYCP</sequence>
<accession>A0A3S2VN12</accession>
<dbReference type="Proteomes" id="UP000282759">
    <property type="component" value="Unassembled WGS sequence"/>
</dbReference>
<evidence type="ECO:0000313" key="3">
    <source>
        <dbReference type="Proteomes" id="UP000282759"/>
    </source>
</evidence>
<proteinExistence type="predicted"/>
<dbReference type="InterPro" id="IPR011990">
    <property type="entry name" value="TPR-like_helical_dom_sf"/>
</dbReference>
<organism evidence="2 3">
    <name type="scientific">Mucilaginibacter limnophilus</name>
    <dbReference type="NCBI Taxonomy" id="1932778"/>
    <lineage>
        <taxon>Bacteria</taxon>
        <taxon>Pseudomonadati</taxon>
        <taxon>Bacteroidota</taxon>
        <taxon>Sphingobacteriia</taxon>
        <taxon>Sphingobacteriales</taxon>
        <taxon>Sphingobacteriaceae</taxon>
        <taxon>Mucilaginibacter</taxon>
    </lineage>
</organism>
<comment type="caution">
    <text evidence="2">The sequence shown here is derived from an EMBL/GenBank/DDBJ whole genome shotgun (WGS) entry which is preliminary data.</text>
</comment>
<keyword evidence="3" id="KW-1185">Reference proteome</keyword>
<dbReference type="RefSeq" id="WP_127703587.1">
    <property type="nucleotide sequence ID" value="NZ_SACK01000002.1"/>
</dbReference>
<dbReference type="InterPro" id="IPR019734">
    <property type="entry name" value="TPR_rpt"/>
</dbReference>
<reference evidence="2 3" key="1">
    <citation type="submission" date="2019-01" db="EMBL/GenBank/DDBJ databases">
        <authorList>
            <person name="Chen W.-M."/>
        </authorList>
    </citation>
    <scope>NUCLEOTIDE SEQUENCE [LARGE SCALE GENOMIC DNA]</scope>
    <source>
        <strain evidence="2 3">YBJ-36</strain>
    </source>
</reference>
<protein>
    <submittedName>
        <fullName evidence="2">Uncharacterized protein</fullName>
    </submittedName>
</protein>
<gene>
    <name evidence="2" type="ORF">EOD41_04390</name>
</gene>
<evidence type="ECO:0000313" key="2">
    <source>
        <dbReference type="EMBL" id="RVU01211.1"/>
    </source>
</evidence>
<dbReference type="SUPFAM" id="SSF48452">
    <property type="entry name" value="TPR-like"/>
    <property type="match status" value="2"/>
</dbReference>
<keyword evidence="1" id="KW-0802">TPR repeat</keyword>
<dbReference type="Gene3D" id="1.25.40.10">
    <property type="entry name" value="Tetratricopeptide repeat domain"/>
    <property type="match status" value="1"/>
</dbReference>
<dbReference type="PROSITE" id="PS50005">
    <property type="entry name" value="TPR"/>
    <property type="match status" value="1"/>
</dbReference>
<dbReference type="AlphaFoldDB" id="A0A3S2VN12"/>